<feature type="compositionally biased region" description="Polar residues" evidence="8">
    <location>
        <begin position="97"/>
        <end position="110"/>
    </location>
</feature>
<evidence type="ECO:0000256" key="5">
    <source>
        <dbReference type="ARBA" id="ARBA00023242"/>
    </source>
</evidence>
<keyword evidence="5" id="KW-0539">Nucleus</keyword>
<dbReference type="CDD" id="cd13732">
    <property type="entry name" value="HFD_CENP-W"/>
    <property type="match status" value="1"/>
</dbReference>
<proteinExistence type="inferred from homology"/>
<dbReference type="RefSeq" id="XP_008581625.1">
    <property type="nucleotide sequence ID" value="XM_008583403.1"/>
</dbReference>
<keyword evidence="4" id="KW-0995">Kinetochore</keyword>
<dbReference type="Pfam" id="PF15510">
    <property type="entry name" value="CENP-W"/>
    <property type="match status" value="1"/>
</dbReference>
<comment type="similarity">
    <text evidence="7">Belongs to the CENP-W/WIP1 family.</text>
</comment>
<gene>
    <name evidence="10" type="primary">CENPW</name>
</gene>
<dbReference type="InterPro" id="IPR009072">
    <property type="entry name" value="Histone-fold"/>
</dbReference>
<evidence type="ECO:0000313" key="10">
    <source>
        <dbReference type="RefSeq" id="XP_008581625.1"/>
    </source>
</evidence>
<feature type="compositionally biased region" description="Basic residues" evidence="8">
    <location>
        <begin position="8"/>
        <end position="20"/>
    </location>
</feature>
<feature type="region of interest" description="Disordered" evidence="8">
    <location>
        <begin position="87"/>
        <end position="110"/>
    </location>
</feature>
<organism evidence="9 10">
    <name type="scientific">Galeopterus variegatus</name>
    <name type="common">Malayan flying lemur</name>
    <name type="synonym">Cynocephalus variegatus</name>
    <dbReference type="NCBI Taxonomy" id="482537"/>
    <lineage>
        <taxon>Eukaryota</taxon>
        <taxon>Metazoa</taxon>
        <taxon>Chordata</taxon>
        <taxon>Craniata</taxon>
        <taxon>Vertebrata</taxon>
        <taxon>Euteleostomi</taxon>
        <taxon>Mammalia</taxon>
        <taxon>Eutheria</taxon>
        <taxon>Euarchontoglires</taxon>
        <taxon>Dermoptera</taxon>
        <taxon>Cynocephalidae</taxon>
        <taxon>Galeopterus</taxon>
    </lineage>
</organism>
<comment type="subcellular location">
    <subcellularLocation>
        <location evidence="2">Chromosome</location>
        <location evidence="2">Centromere</location>
        <location evidence="2">Kinetochore</location>
    </subcellularLocation>
    <subcellularLocation>
        <location evidence="1">Nucleus</location>
    </subcellularLocation>
</comment>
<dbReference type="PANTHER" id="PTHR34832:SF1">
    <property type="entry name" value="CENTROMERE PROTEIN W"/>
    <property type="match status" value="1"/>
</dbReference>
<keyword evidence="3" id="KW-0158">Chromosome</keyword>
<dbReference type="GeneID" id="103599290"/>
<feature type="region of interest" description="Disordered" evidence="8">
    <location>
        <begin position="1"/>
        <end position="20"/>
    </location>
</feature>
<evidence type="ECO:0000256" key="7">
    <source>
        <dbReference type="ARBA" id="ARBA00038432"/>
    </source>
</evidence>
<keyword evidence="6" id="KW-0137">Centromere</keyword>
<keyword evidence="9" id="KW-1185">Reference proteome</keyword>
<evidence type="ECO:0000256" key="3">
    <source>
        <dbReference type="ARBA" id="ARBA00022454"/>
    </source>
</evidence>
<evidence type="ECO:0000256" key="4">
    <source>
        <dbReference type="ARBA" id="ARBA00022838"/>
    </source>
</evidence>
<evidence type="ECO:0000256" key="2">
    <source>
        <dbReference type="ARBA" id="ARBA00004629"/>
    </source>
</evidence>
<dbReference type="Proteomes" id="UP000694923">
    <property type="component" value="Unplaced"/>
</dbReference>
<accession>A0ABM0RLY4</accession>
<evidence type="ECO:0000256" key="6">
    <source>
        <dbReference type="ARBA" id="ARBA00023328"/>
    </source>
</evidence>
<dbReference type="InterPro" id="IPR028847">
    <property type="entry name" value="CENP-W"/>
</dbReference>
<evidence type="ECO:0000256" key="1">
    <source>
        <dbReference type="ARBA" id="ARBA00004123"/>
    </source>
</evidence>
<dbReference type="SUPFAM" id="SSF47113">
    <property type="entry name" value="Histone-fold"/>
    <property type="match status" value="1"/>
</dbReference>
<evidence type="ECO:0000256" key="8">
    <source>
        <dbReference type="SAM" id="MobiDB-lite"/>
    </source>
</evidence>
<dbReference type="InterPro" id="IPR052484">
    <property type="entry name" value="CENP-W/WIP1"/>
</dbReference>
<sequence>MALSSTVSRRRQGKRKAPRGFLKRVFKRQKPHLRLEKSGDLLVHLSCLLFVHRLAEESRTNACENKCGVINKEHVLAAAKFLPGQNQKLSRPPVTDSMASKTLSIMSPDI</sequence>
<protein>
    <submittedName>
        <fullName evidence="10">Centromere protein W</fullName>
    </submittedName>
</protein>
<evidence type="ECO:0000313" key="9">
    <source>
        <dbReference type="Proteomes" id="UP000694923"/>
    </source>
</evidence>
<name>A0ABM0RLY4_GALVR</name>
<dbReference type="Gene3D" id="1.10.20.10">
    <property type="entry name" value="Histone, subunit A"/>
    <property type="match status" value="1"/>
</dbReference>
<reference evidence="10" key="1">
    <citation type="submission" date="2025-08" db="UniProtKB">
        <authorList>
            <consortium name="RefSeq"/>
        </authorList>
    </citation>
    <scope>IDENTIFICATION</scope>
</reference>
<dbReference type="PANTHER" id="PTHR34832">
    <property type="entry name" value="CENTROMERE PROTEIN W"/>
    <property type="match status" value="1"/>
</dbReference>